<reference evidence="12" key="1">
    <citation type="submission" date="2020-02" db="EMBL/GenBank/DDBJ databases">
        <authorList>
            <person name="Scholz U."/>
            <person name="Mascher M."/>
            <person name="Fiebig A."/>
        </authorList>
    </citation>
    <scope>NUCLEOTIDE SEQUENCE</scope>
</reference>
<evidence type="ECO:0000256" key="4">
    <source>
        <dbReference type="ARBA" id="ARBA00011881"/>
    </source>
</evidence>
<dbReference type="OrthoDB" id="416344at2759"/>
<evidence type="ECO:0000256" key="3">
    <source>
        <dbReference type="ARBA" id="ARBA00010040"/>
    </source>
</evidence>
<evidence type="ECO:0000313" key="13">
    <source>
        <dbReference type="Proteomes" id="UP000663760"/>
    </source>
</evidence>
<evidence type="ECO:0000256" key="7">
    <source>
        <dbReference type="ARBA" id="ARBA00022801"/>
    </source>
</evidence>
<dbReference type="GO" id="GO:0008242">
    <property type="term" value="F:omega peptidase activity"/>
    <property type="evidence" value="ECO:0007669"/>
    <property type="project" value="UniProtKB-EC"/>
</dbReference>
<protein>
    <recommendedName>
        <fullName evidence="5">acylaminoacyl-peptidase</fullName>
        <ecNumber evidence="5">3.4.19.1</ecNumber>
    </recommendedName>
</protein>
<dbReference type="Gene3D" id="3.40.50.1820">
    <property type="entry name" value="alpha/beta hydrolase"/>
    <property type="match status" value="1"/>
</dbReference>
<evidence type="ECO:0000259" key="11">
    <source>
        <dbReference type="Pfam" id="PF19283"/>
    </source>
</evidence>
<proteinExistence type="inferred from homology"/>
<accession>A0A7I8JWA4</accession>
<evidence type="ECO:0000256" key="9">
    <source>
        <dbReference type="SAM" id="MobiDB-lite"/>
    </source>
</evidence>
<evidence type="ECO:0000256" key="5">
    <source>
        <dbReference type="ARBA" id="ARBA00012917"/>
    </source>
</evidence>
<feature type="domain" description="Peptidase S9 prolyl oligopeptidase catalytic" evidence="10">
    <location>
        <begin position="572"/>
        <end position="786"/>
    </location>
</feature>
<organism evidence="12 13">
    <name type="scientific">Spirodela intermedia</name>
    <name type="common">Intermediate duckweed</name>
    <dbReference type="NCBI Taxonomy" id="51605"/>
    <lineage>
        <taxon>Eukaryota</taxon>
        <taxon>Viridiplantae</taxon>
        <taxon>Streptophyta</taxon>
        <taxon>Embryophyta</taxon>
        <taxon>Tracheophyta</taxon>
        <taxon>Spermatophyta</taxon>
        <taxon>Magnoliopsida</taxon>
        <taxon>Liliopsida</taxon>
        <taxon>Araceae</taxon>
        <taxon>Lemnoideae</taxon>
        <taxon>Spirodela</taxon>
    </lineage>
</organism>
<dbReference type="EMBL" id="LR746264">
    <property type="protein sequence ID" value="CAA7388034.1"/>
    <property type="molecule type" value="Genomic_DNA"/>
</dbReference>
<dbReference type="GO" id="GO:0005737">
    <property type="term" value="C:cytoplasm"/>
    <property type="evidence" value="ECO:0007669"/>
    <property type="project" value="UniProtKB-SubCell"/>
</dbReference>
<dbReference type="PANTHER" id="PTHR42776:SF4">
    <property type="entry name" value="ACYLAMINO-ACID-RELEASING ENZYME"/>
    <property type="match status" value="1"/>
</dbReference>
<sequence>MQMPSTASPKKTPPGVEETSVEEYASQVKLLKEFTDIPSIDRAWTIKSGDGDGSWAMFSIGQPNLVENRKRTFMLSSYISKKTDSSVSSHWSPFPIEMSGASAIIPSPSGSKLLVVRNKENDSPTILEIWGPSQLEKEWQIPRTVHGSVYTDAWFEGISWNQEENMIAYVAEEASRPRPTFNHLGFKIDGASEKECGSWKGQGDWEEDWGETYPGKQKPALFVLDINSGKAQVVKGIDESLSAGQVVWAPYSSDSPEKYLIFVGWTPENARERSSRKLGIKYCNNRPCALYAVQAPAQESTSNESENANATGCAITAIKLTDRLNSAFFPRFSPDGKYLVFLSAKSAVDSGAHSATNSLHRMDWPADGKPCSSGNVIDVVPVVMCAEDGCFPGLYCPFFLNDPWLPDGHTMVLCSYWGSRQVILSVDILSYKLSNITPADSNHSWNVLAVDGGKILAVCSSPIDPPQIKYGCPADHSGGTLSWNWLDISSPFLQHSEKVRNMLSMHQFSIMKIPIGNSDTLPKGAQLPMEAIFVSSSNSQSKEPFQVNQKSGSLNPLIVVIHGGPHSVSLTSYSKSLAFLASLGFNLLIVNYRGSLGFGEEALQTLPGKIGSQDVGDVLKAIDHVIETKLADPSKIAVLGGSHGGFLTTHLIGQAPERFAVAAVRNPVCNLSLMVGTTDIPDWCYVETYGKDGKDHFTEAPSVDQLGDMYSKSPISHISKVKTPILFLLGAQDLRVPVSNGLQYARALKERGAEVKVIVFPKDIHSIDRPQSDFESFVNIGVWFKKFCR</sequence>
<dbReference type="Pfam" id="PF19283">
    <property type="entry name" value="APEH_N"/>
    <property type="match status" value="1"/>
</dbReference>
<dbReference type="PROSITE" id="PS00708">
    <property type="entry name" value="PRO_ENDOPEP_SER"/>
    <property type="match status" value="1"/>
</dbReference>
<feature type="domain" description="Acylamino-acid-releasing enzyme N-terminal" evidence="11">
    <location>
        <begin position="11"/>
        <end position="500"/>
    </location>
</feature>
<dbReference type="SUPFAM" id="SSF53474">
    <property type="entry name" value="alpha/beta-Hydrolases"/>
    <property type="match status" value="1"/>
</dbReference>
<comment type="function">
    <text evidence="8">Catalyzes the hydrolysis of the N-terminal peptide bond of an N-acetylated peptide to generate an N-acetylated amino acid and a peptide with a free N-terminus.</text>
</comment>
<dbReference type="FunFam" id="3.40.50.1820:FF:000146">
    <property type="entry name" value="Acylamino-acid-releasing enzyme"/>
    <property type="match status" value="1"/>
</dbReference>
<dbReference type="AlphaFoldDB" id="A0A7I8JWA4"/>
<dbReference type="PANTHER" id="PTHR42776">
    <property type="entry name" value="SERINE PEPTIDASE S9 FAMILY MEMBER"/>
    <property type="match status" value="1"/>
</dbReference>
<dbReference type="SUPFAM" id="SSF82171">
    <property type="entry name" value="DPP6 N-terminal domain-like"/>
    <property type="match status" value="1"/>
</dbReference>
<keyword evidence="7" id="KW-0378">Hydrolase</keyword>
<feature type="region of interest" description="Disordered" evidence="9">
    <location>
        <begin position="1"/>
        <end position="21"/>
    </location>
</feature>
<dbReference type="InterPro" id="IPR045550">
    <property type="entry name" value="AARE_N"/>
</dbReference>
<gene>
    <name evidence="12" type="ORF">SI8410_01000339</name>
</gene>
<comment type="subcellular location">
    <subcellularLocation>
        <location evidence="2">Cytoplasm</location>
    </subcellularLocation>
</comment>
<dbReference type="GO" id="GO:0004252">
    <property type="term" value="F:serine-type endopeptidase activity"/>
    <property type="evidence" value="ECO:0007669"/>
    <property type="project" value="InterPro"/>
</dbReference>
<evidence type="ECO:0000256" key="6">
    <source>
        <dbReference type="ARBA" id="ARBA00022490"/>
    </source>
</evidence>
<comment type="subunit">
    <text evidence="4">Homotetramer.</text>
</comment>
<dbReference type="GO" id="GO:0006508">
    <property type="term" value="P:proteolysis"/>
    <property type="evidence" value="ECO:0007669"/>
    <property type="project" value="InterPro"/>
</dbReference>
<keyword evidence="13" id="KW-1185">Reference proteome</keyword>
<comment type="similarity">
    <text evidence="3">Belongs to the peptidase S9C family.</text>
</comment>
<comment type="catalytic activity">
    <reaction evidence="1">
        <text>Cleavage of an N-acetyl or N-formyl amino acid from the N-terminus of a polypeptide.</text>
        <dbReference type="EC" id="3.4.19.1"/>
    </reaction>
</comment>
<evidence type="ECO:0000313" key="12">
    <source>
        <dbReference type="EMBL" id="CAA7388034.1"/>
    </source>
</evidence>
<dbReference type="InterPro" id="IPR029058">
    <property type="entry name" value="AB_hydrolase_fold"/>
</dbReference>
<dbReference type="Pfam" id="PF00326">
    <property type="entry name" value="Peptidase_S9"/>
    <property type="match status" value="1"/>
</dbReference>
<evidence type="ECO:0000259" key="10">
    <source>
        <dbReference type="Pfam" id="PF00326"/>
    </source>
</evidence>
<dbReference type="InterPro" id="IPR002471">
    <property type="entry name" value="Pept_S9_AS"/>
</dbReference>
<dbReference type="EC" id="3.4.19.1" evidence="5"/>
<evidence type="ECO:0000256" key="1">
    <source>
        <dbReference type="ARBA" id="ARBA00000721"/>
    </source>
</evidence>
<dbReference type="InterPro" id="IPR001375">
    <property type="entry name" value="Peptidase_S9_cat"/>
</dbReference>
<evidence type="ECO:0000256" key="8">
    <source>
        <dbReference type="ARBA" id="ARBA00053183"/>
    </source>
</evidence>
<evidence type="ECO:0000256" key="2">
    <source>
        <dbReference type="ARBA" id="ARBA00004496"/>
    </source>
</evidence>
<keyword evidence="6" id="KW-0963">Cytoplasm</keyword>
<dbReference type="Proteomes" id="UP000663760">
    <property type="component" value="Chromosome 1"/>
</dbReference>
<name>A0A7I8JWA4_SPIIN</name>